<evidence type="ECO:0000259" key="1">
    <source>
        <dbReference type="Pfam" id="PF13391"/>
    </source>
</evidence>
<name>A0AAJ6LGZ8_ACIJO</name>
<feature type="domain" description="HNH nuclease" evidence="1">
    <location>
        <begin position="35"/>
        <end position="80"/>
    </location>
</feature>
<keyword evidence="2" id="KW-0614">Plasmid</keyword>
<sequence length="241" mass="28084">MSIPDKDTLHLFANSAGLCNFCKSPIVEEHFGGLVNFGERAHIYGKRKGSARFIDKNADNNSYSNLILLCAKHHKLVDDHPNDYPASALIKIKFDHEMRIKKNPLIQSHSDVAIITGIFSIYPMMFLYNIINTENLDHLNISIFDLLDIQNSLEEYYQGDYPFKDPELQRNTEFMFHCLRNLTGYVRNQDVFDIDLIGENNYASLRKGVETDLLVDVWKYFNLSRDSFNHWYTYCKNYYGV</sequence>
<dbReference type="InterPro" id="IPR003615">
    <property type="entry name" value="HNH_nuc"/>
</dbReference>
<dbReference type="EMBL" id="CP121778">
    <property type="protein sequence ID" value="WMG20061.1"/>
    <property type="molecule type" value="Genomic_DNA"/>
</dbReference>
<reference evidence="2 3" key="1">
    <citation type="submission" date="2023-04" db="EMBL/GenBank/DDBJ databases">
        <title>Acinetobacter johnsonii isolate AYTCM encoding NDM-1, OXA-58 and PER-1.</title>
        <authorList>
            <person name="Tian C."/>
            <person name="Wang S."/>
            <person name="Fan X."/>
            <person name="Xia D."/>
        </authorList>
    </citation>
    <scope>NUCLEOTIDE SEQUENCE [LARGE SCALE GENOMIC DNA]</scope>
    <source>
        <strain evidence="2 3">AYTCM</strain>
        <plasmid evidence="2 3">pAYTCM-2</plasmid>
    </source>
</reference>
<gene>
    <name evidence="2" type="ORF">QBJ73_19180</name>
</gene>
<protein>
    <recommendedName>
        <fullName evidence="1">HNH nuclease domain-containing protein</fullName>
    </recommendedName>
</protein>
<dbReference type="Proteomes" id="UP001244586">
    <property type="component" value="Plasmid pAYTCM-2"/>
</dbReference>
<accession>A0AAJ6LGZ8</accession>
<dbReference type="Pfam" id="PF13391">
    <property type="entry name" value="HNH_2"/>
    <property type="match status" value="1"/>
</dbReference>
<dbReference type="AlphaFoldDB" id="A0AAJ6LGZ8"/>
<organism evidence="2 3">
    <name type="scientific">Acinetobacter johnsonii</name>
    <dbReference type="NCBI Taxonomy" id="40214"/>
    <lineage>
        <taxon>Bacteria</taxon>
        <taxon>Pseudomonadati</taxon>
        <taxon>Pseudomonadota</taxon>
        <taxon>Gammaproteobacteria</taxon>
        <taxon>Moraxellales</taxon>
        <taxon>Moraxellaceae</taxon>
        <taxon>Acinetobacter</taxon>
    </lineage>
</organism>
<geneLocation type="plasmid" evidence="2 3">
    <name>pAYTCM-2</name>
</geneLocation>
<evidence type="ECO:0000313" key="3">
    <source>
        <dbReference type="Proteomes" id="UP001244586"/>
    </source>
</evidence>
<dbReference type="RefSeq" id="WP_308469684.1">
    <property type="nucleotide sequence ID" value="NZ_CP121778.1"/>
</dbReference>
<proteinExistence type="predicted"/>
<evidence type="ECO:0000313" key="2">
    <source>
        <dbReference type="EMBL" id="WMG20061.1"/>
    </source>
</evidence>
<keyword evidence="3" id="KW-1185">Reference proteome</keyword>